<feature type="region of interest" description="Disordered" evidence="1">
    <location>
        <begin position="1"/>
        <end position="27"/>
    </location>
</feature>
<organism evidence="2 3">
    <name type="scientific">Gossypium gossypioides</name>
    <name type="common">Mexican cotton</name>
    <name type="synonym">Selera gossypioides</name>
    <dbReference type="NCBI Taxonomy" id="34282"/>
    <lineage>
        <taxon>Eukaryota</taxon>
        <taxon>Viridiplantae</taxon>
        <taxon>Streptophyta</taxon>
        <taxon>Embryophyta</taxon>
        <taxon>Tracheophyta</taxon>
        <taxon>Spermatophyta</taxon>
        <taxon>Magnoliopsida</taxon>
        <taxon>eudicotyledons</taxon>
        <taxon>Gunneridae</taxon>
        <taxon>Pentapetalae</taxon>
        <taxon>rosids</taxon>
        <taxon>malvids</taxon>
        <taxon>Malvales</taxon>
        <taxon>Malvaceae</taxon>
        <taxon>Malvoideae</taxon>
        <taxon>Gossypium</taxon>
    </lineage>
</organism>
<dbReference type="Gene3D" id="2.40.70.10">
    <property type="entry name" value="Acid Proteases"/>
    <property type="match status" value="1"/>
</dbReference>
<feature type="compositionally biased region" description="Basic and acidic residues" evidence="1">
    <location>
        <begin position="15"/>
        <end position="27"/>
    </location>
</feature>
<accession>A0A7J9CLI4</accession>
<keyword evidence="3" id="KW-1185">Reference proteome</keyword>
<evidence type="ECO:0008006" key="4">
    <source>
        <dbReference type="Google" id="ProtNLM"/>
    </source>
</evidence>
<reference evidence="2 3" key="1">
    <citation type="journal article" date="2019" name="Genome Biol. Evol.">
        <title>Insights into the evolution of the New World diploid cottons (Gossypium, subgenus Houzingenia) based on genome sequencing.</title>
        <authorList>
            <person name="Grover C.E."/>
            <person name="Arick M.A. 2nd"/>
            <person name="Thrash A."/>
            <person name="Conover J.L."/>
            <person name="Sanders W.S."/>
            <person name="Peterson D.G."/>
            <person name="Frelichowski J.E."/>
            <person name="Scheffler J.A."/>
            <person name="Scheffler B.E."/>
            <person name="Wendel J.F."/>
        </authorList>
    </citation>
    <scope>NUCLEOTIDE SEQUENCE [LARGE SCALE GENOMIC DNA]</scope>
    <source>
        <strain evidence="2">5</strain>
        <tissue evidence="2">Leaf</tissue>
    </source>
</reference>
<dbReference type="Proteomes" id="UP000593579">
    <property type="component" value="Unassembled WGS sequence"/>
</dbReference>
<comment type="caution">
    <text evidence="2">The sequence shown here is derived from an EMBL/GenBank/DDBJ whole genome shotgun (WGS) entry which is preliminary data.</text>
</comment>
<feature type="non-terminal residue" evidence="2">
    <location>
        <position position="1"/>
    </location>
</feature>
<dbReference type="AlphaFoldDB" id="A0A7J9CLI4"/>
<evidence type="ECO:0000313" key="2">
    <source>
        <dbReference type="EMBL" id="MBA0749362.1"/>
    </source>
</evidence>
<dbReference type="Pfam" id="PF13650">
    <property type="entry name" value="Asp_protease_2"/>
    <property type="match status" value="1"/>
</dbReference>
<evidence type="ECO:0000313" key="3">
    <source>
        <dbReference type="Proteomes" id="UP000593579"/>
    </source>
</evidence>
<name>A0A7J9CLI4_GOSGO</name>
<sequence length="161" mass="18285">IKRDYPKVSSVSAIKRNDDPKEADHVERKTSRVNSKVFISKKMDGNEGLMFVDINIVGQKRRALIDTKALDLFISEKAAKKLGLSSRKTNKKIKTVNSEEVPTVGVIRNVELQIGEWKGNEELEVIQLDDYDYVLSLNFLDKIQTALYPWADQIHIVTGLL</sequence>
<dbReference type="OrthoDB" id="1939491at2759"/>
<evidence type="ECO:0000256" key="1">
    <source>
        <dbReference type="SAM" id="MobiDB-lite"/>
    </source>
</evidence>
<protein>
    <recommendedName>
        <fullName evidence="4">Aspartic peptidase DDI1-type domain-containing protein</fullName>
    </recommendedName>
</protein>
<dbReference type="EMBL" id="JABEZY010000011">
    <property type="protein sequence ID" value="MBA0749362.1"/>
    <property type="molecule type" value="Genomic_DNA"/>
</dbReference>
<dbReference type="CDD" id="cd00303">
    <property type="entry name" value="retropepsin_like"/>
    <property type="match status" value="1"/>
</dbReference>
<gene>
    <name evidence="2" type="ORF">Gogos_003306</name>
</gene>
<dbReference type="PANTHER" id="PTHR12917:SF18">
    <property type="entry name" value="DNA DAMAGE-INDUCIBLE PROTEIN 1-LIKE"/>
    <property type="match status" value="1"/>
</dbReference>
<dbReference type="PANTHER" id="PTHR12917">
    <property type="entry name" value="ASPARTYL PROTEASE DDI-RELATED"/>
    <property type="match status" value="1"/>
</dbReference>
<proteinExistence type="predicted"/>
<dbReference type="SUPFAM" id="SSF50630">
    <property type="entry name" value="Acid proteases"/>
    <property type="match status" value="1"/>
</dbReference>
<dbReference type="InterPro" id="IPR021109">
    <property type="entry name" value="Peptidase_aspartic_dom_sf"/>
</dbReference>